<protein>
    <recommendedName>
        <fullName evidence="3">F-box domain-containing protein</fullName>
    </recommendedName>
</protein>
<accession>A0A8H6Y1Z8</accession>
<evidence type="ECO:0008006" key="3">
    <source>
        <dbReference type="Google" id="ProtNLM"/>
    </source>
</evidence>
<name>A0A8H6Y1Z8_9AGAR</name>
<proteinExistence type="predicted"/>
<sequence length="329" mass="37560">MAHKFAPSALHKLRRIFQIRPSASAVPTSSVLLDLPRELRLQIYDALADLLLDCRVDRTRQKVRTKLATVRSATTRLPIPWLSLMLVCKTISNEMQYHIRGYTTYILEAKNFVSVQTLADRVTWRGIPCPPSNVRTLEANLYLSLMTHCWATTMPTPVVSDLYQVLNCFIHNGPVLTRRRPLTTHIHLNTLILQIHTERYLELCNPPEVIAAHRKKLWQELQWCITRVVEKGVLFGAVDKIVCQWADGQGTDDATEWEVSSPLIGTRDPLKARSAREVILVWARWGHRCASFDRLFSAIGPELNIFERILSPKDRQPLHAHLSLLSASP</sequence>
<organism evidence="1 2">
    <name type="scientific">Mycena sanguinolenta</name>
    <dbReference type="NCBI Taxonomy" id="230812"/>
    <lineage>
        <taxon>Eukaryota</taxon>
        <taxon>Fungi</taxon>
        <taxon>Dikarya</taxon>
        <taxon>Basidiomycota</taxon>
        <taxon>Agaricomycotina</taxon>
        <taxon>Agaricomycetes</taxon>
        <taxon>Agaricomycetidae</taxon>
        <taxon>Agaricales</taxon>
        <taxon>Marasmiineae</taxon>
        <taxon>Mycenaceae</taxon>
        <taxon>Mycena</taxon>
    </lineage>
</organism>
<dbReference type="Proteomes" id="UP000623467">
    <property type="component" value="Unassembled WGS sequence"/>
</dbReference>
<keyword evidence="2" id="KW-1185">Reference proteome</keyword>
<evidence type="ECO:0000313" key="2">
    <source>
        <dbReference type="Proteomes" id="UP000623467"/>
    </source>
</evidence>
<dbReference type="OrthoDB" id="3813486at2759"/>
<gene>
    <name evidence="1" type="ORF">MSAN_01550700</name>
</gene>
<evidence type="ECO:0000313" key="1">
    <source>
        <dbReference type="EMBL" id="KAF7351197.1"/>
    </source>
</evidence>
<comment type="caution">
    <text evidence="1">The sequence shown here is derived from an EMBL/GenBank/DDBJ whole genome shotgun (WGS) entry which is preliminary data.</text>
</comment>
<reference evidence="1" key="1">
    <citation type="submission" date="2020-05" db="EMBL/GenBank/DDBJ databases">
        <title>Mycena genomes resolve the evolution of fungal bioluminescence.</title>
        <authorList>
            <person name="Tsai I.J."/>
        </authorList>
    </citation>
    <scope>NUCLEOTIDE SEQUENCE</scope>
    <source>
        <strain evidence="1">160909Yilan</strain>
    </source>
</reference>
<dbReference type="AlphaFoldDB" id="A0A8H6Y1Z8"/>
<dbReference type="EMBL" id="JACAZH010000013">
    <property type="protein sequence ID" value="KAF7351197.1"/>
    <property type="molecule type" value="Genomic_DNA"/>
</dbReference>